<keyword evidence="1" id="KW-0732">Signal</keyword>
<dbReference type="PATRIC" id="fig|927665.4.peg.1934"/>
<dbReference type="Proteomes" id="UP000033047">
    <property type="component" value="Unassembled WGS sequence"/>
</dbReference>
<organism evidence="2 3">
    <name type="scientific">Parabacteroides goldsteinii DSM 19448 = WAL 12034</name>
    <dbReference type="NCBI Taxonomy" id="927665"/>
    <lineage>
        <taxon>Bacteria</taxon>
        <taxon>Pseudomonadati</taxon>
        <taxon>Bacteroidota</taxon>
        <taxon>Bacteroidia</taxon>
        <taxon>Bacteroidales</taxon>
        <taxon>Tannerellaceae</taxon>
        <taxon>Parabacteroides</taxon>
    </lineage>
</organism>
<dbReference type="AlphaFoldDB" id="A0A0F5JEG7"/>
<gene>
    <name evidence="2" type="ORF">HMPREF1535_01892</name>
</gene>
<dbReference type="HOGENOM" id="CLU_142912_0_0_10"/>
<dbReference type="EMBL" id="AQHV01000011">
    <property type="protein sequence ID" value="KKB55920.1"/>
    <property type="molecule type" value="Genomic_DNA"/>
</dbReference>
<evidence type="ECO:0000313" key="3">
    <source>
        <dbReference type="Proteomes" id="UP000033047"/>
    </source>
</evidence>
<dbReference type="PROSITE" id="PS51257">
    <property type="entry name" value="PROKAR_LIPOPROTEIN"/>
    <property type="match status" value="1"/>
</dbReference>
<accession>A0A0F5JEG7</accession>
<evidence type="ECO:0000313" key="2">
    <source>
        <dbReference type="EMBL" id="KKB55920.1"/>
    </source>
</evidence>
<comment type="caution">
    <text evidence="2">The sequence shown here is derived from an EMBL/GenBank/DDBJ whole genome shotgun (WGS) entry which is preliminary data.</text>
</comment>
<proteinExistence type="predicted"/>
<protein>
    <recommendedName>
        <fullName evidence="4">Lipoprotein</fullName>
    </recommendedName>
</protein>
<sequence length="155" mass="18028">MKNLLAIFLMVFLFASCEGPMGPPGLDGQDGTKTYWIFDRDIPVMPGDWELVENKGEPFYMYEYKISDEDFDLYKDAYAEGLITCYMYLDYDTSKEAQTALPNPVNRLDSENNIWTETYAAEYTKDGFIIFKVTFSDFFTNQRPPETHFKAVITY</sequence>
<evidence type="ECO:0008006" key="4">
    <source>
        <dbReference type="Google" id="ProtNLM"/>
    </source>
</evidence>
<dbReference type="RefSeq" id="WP_046145947.1">
    <property type="nucleotide sequence ID" value="NZ_KQ033912.1"/>
</dbReference>
<feature type="chain" id="PRO_5002489792" description="Lipoprotein" evidence="1">
    <location>
        <begin position="18"/>
        <end position="155"/>
    </location>
</feature>
<reference evidence="2 3" key="1">
    <citation type="submission" date="2013-04" db="EMBL/GenBank/DDBJ databases">
        <title>The Genome Sequence of Parabacteroides goldsteinii DSM 19448.</title>
        <authorList>
            <consortium name="The Broad Institute Genomics Platform"/>
            <person name="Earl A."/>
            <person name="Ward D."/>
            <person name="Feldgarden M."/>
            <person name="Gevers D."/>
            <person name="Martens E."/>
            <person name="Sakamoto M."/>
            <person name="Benno Y."/>
            <person name="Song Y."/>
            <person name="Liu C."/>
            <person name="Lee J."/>
            <person name="Bolanos M."/>
            <person name="Vaisanen M.L."/>
            <person name="Finegold S.M."/>
            <person name="Walker B."/>
            <person name="Young S."/>
            <person name="Zeng Q."/>
            <person name="Gargeya S."/>
            <person name="Fitzgerald M."/>
            <person name="Haas B."/>
            <person name="Abouelleil A."/>
            <person name="Allen A.W."/>
            <person name="Alvarado L."/>
            <person name="Arachchi H.M."/>
            <person name="Berlin A.M."/>
            <person name="Chapman S.B."/>
            <person name="Gainer-Dewar J."/>
            <person name="Goldberg J."/>
            <person name="Griggs A."/>
            <person name="Gujja S."/>
            <person name="Hansen M."/>
            <person name="Howarth C."/>
            <person name="Imamovic A."/>
            <person name="Ireland A."/>
            <person name="Larimer J."/>
            <person name="McCowan C."/>
            <person name="Murphy C."/>
            <person name="Pearson M."/>
            <person name="Poon T.W."/>
            <person name="Priest M."/>
            <person name="Roberts A."/>
            <person name="Saif S."/>
            <person name="Shea T."/>
            <person name="Sisk P."/>
            <person name="Sykes S."/>
            <person name="Wortman J."/>
            <person name="Nusbaum C."/>
            <person name="Birren B."/>
        </authorList>
    </citation>
    <scope>NUCLEOTIDE SEQUENCE [LARGE SCALE GENOMIC DNA]</scope>
    <source>
        <strain evidence="2 3">DSM 19448</strain>
    </source>
</reference>
<dbReference type="STRING" id="927665.HMPREF1535_01892"/>
<name>A0A0F5JEG7_9BACT</name>
<feature type="signal peptide" evidence="1">
    <location>
        <begin position="1"/>
        <end position="17"/>
    </location>
</feature>
<evidence type="ECO:0000256" key="1">
    <source>
        <dbReference type="SAM" id="SignalP"/>
    </source>
</evidence>